<name>A0A7J0EYR3_9ERIC</name>
<protein>
    <recommendedName>
        <fullName evidence="6">Cysteine proteinases superfamily protein</fullName>
    </recommendedName>
</protein>
<dbReference type="InterPro" id="IPR011205">
    <property type="entry name" value="UCP015417_vWA"/>
</dbReference>
<dbReference type="AlphaFoldDB" id="A0A7J0EYR3"/>
<comment type="caution">
    <text evidence="4">The sequence shown here is derived from an EMBL/GenBank/DDBJ whole genome shotgun (WGS) entry which is preliminary data.</text>
</comment>
<dbReference type="Proteomes" id="UP000585474">
    <property type="component" value="Unassembled WGS sequence"/>
</dbReference>
<feature type="region of interest" description="Disordered" evidence="1">
    <location>
        <begin position="176"/>
        <end position="214"/>
    </location>
</feature>
<keyword evidence="5" id="KW-1185">Reference proteome</keyword>
<feature type="domain" description="OTU" evidence="2">
    <location>
        <begin position="8"/>
        <end position="89"/>
    </location>
</feature>
<dbReference type="PANTHER" id="PTHR31373">
    <property type="entry name" value="OS06G0652100 PROTEIN"/>
    <property type="match status" value="1"/>
</dbReference>
<evidence type="ECO:0000313" key="4">
    <source>
        <dbReference type="EMBL" id="GFY91548.1"/>
    </source>
</evidence>
<feature type="compositionally biased region" description="Low complexity" evidence="1">
    <location>
        <begin position="198"/>
        <end position="213"/>
    </location>
</feature>
<dbReference type="InterPro" id="IPR058580">
    <property type="entry name" value="DUF2828"/>
</dbReference>
<evidence type="ECO:0000259" key="2">
    <source>
        <dbReference type="Pfam" id="PF02338"/>
    </source>
</evidence>
<feature type="domain" description="DUF2828" evidence="3">
    <location>
        <begin position="588"/>
        <end position="653"/>
    </location>
</feature>
<dbReference type="OrthoDB" id="1706811at2759"/>
<sequence length="690" mass="75134">MDLGSGIPGDGRCLFRSVAHGACMRAGRPSPSESLQKELADELRAKVADEFIKRRTETEWFVEGDFDTYVMQMRQPHIWGGCWKTLHALARATNTICALDLRPARSHALPRASHMPDLAVTSALRSCDVSPSLCDVIPVTSSLASCDISPSTVTSAHSAISELLFEETRLGLVSTSPVDTALATPGSRGRGSSGGSRGFSASGSQSSGGSASQPNECTFCHATDHRLLTCPVQVCKHYRQRGPSHYRSDCPNNPTRRDTRPHSTTATTGVSFTASASHALIDVSDLPALVQQILSASGNPSTALSASTGSADGYPLLPLLPTLTDPSIELFPKDVDVPADLPDDTLHVVPPTIVYPVESSSTDPAPPAPPLVHLPSDLPVRRSTRQAMTEELQALDRTIPITVYMWDTRSSCLKIIAEYGQQYGKENPIRVLYHGYGHYDALQSTSVAPQSKCPPDIYLSSLSFNVNELIEKGKRKSNCKDQIPEPVSDPFMDLMLSSGNPCPDFFFHVVVPDTPPDQATQRLQLAWDENPLPALKLPCHLRAQLGGYSSGTCVQTPEYEGIEDAHYAYRVRDQLLKEVLVPSEKTTNVLFFKHDKERFKECLGNVKKGTTKIASGALLPHEIIASLEDGESGTVAELQWQRIVDDLVKIGKLKNCLAICDVSGSMYVCCSRATGFRTKKRAMERQAHHF</sequence>
<dbReference type="Pfam" id="PF11443">
    <property type="entry name" value="DUF2828"/>
    <property type="match status" value="2"/>
</dbReference>
<dbReference type="Pfam" id="PF02338">
    <property type="entry name" value="OTU"/>
    <property type="match status" value="1"/>
</dbReference>
<gene>
    <name evidence="4" type="ORF">Acr_07g0017440</name>
</gene>
<evidence type="ECO:0000259" key="3">
    <source>
        <dbReference type="Pfam" id="PF11443"/>
    </source>
</evidence>
<proteinExistence type="predicted"/>
<reference evidence="4 5" key="1">
    <citation type="submission" date="2019-07" db="EMBL/GenBank/DDBJ databases">
        <title>De Novo Assembly of kiwifruit Actinidia rufa.</title>
        <authorList>
            <person name="Sugita-Konishi S."/>
            <person name="Sato K."/>
            <person name="Mori E."/>
            <person name="Abe Y."/>
            <person name="Kisaki G."/>
            <person name="Hamano K."/>
            <person name="Suezawa K."/>
            <person name="Otani M."/>
            <person name="Fukuda T."/>
            <person name="Manabe T."/>
            <person name="Gomi K."/>
            <person name="Tabuchi M."/>
            <person name="Akimitsu K."/>
            <person name="Kataoka I."/>
        </authorList>
    </citation>
    <scope>NUCLEOTIDE SEQUENCE [LARGE SCALE GENOMIC DNA]</scope>
    <source>
        <strain evidence="5">cv. Fuchu</strain>
    </source>
</reference>
<feature type="compositionally biased region" description="Gly residues" evidence="1">
    <location>
        <begin position="188"/>
        <end position="197"/>
    </location>
</feature>
<dbReference type="PANTHER" id="PTHR31373:SF17">
    <property type="entry name" value="OS06G0652100 PROTEIN"/>
    <property type="match status" value="1"/>
</dbReference>
<dbReference type="InterPro" id="IPR003323">
    <property type="entry name" value="OTU_dom"/>
</dbReference>
<evidence type="ECO:0000313" key="5">
    <source>
        <dbReference type="Proteomes" id="UP000585474"/>
    </source>
</evidence>
<accession>A0A7J0EYR3</accession>
<dbReference type="Gene3D" id="3.90.70.80">
    <property type="match status" value="2"/>
</dbReference>
<dbReference type="InterPro" id="IPR038765">
    <property type="entry name" value="Papain-like_cys_pep_sf"/>
</dbReference>
<feature type="domain" description="DUF2828" evidence="3">
    <location>
        <begin position="495"/>
        <end position="544"/>
    </location>
</feature>
<feature type="region of interest" description="Disordered" evidence="1">
    <location>
        <begin position="241"/>
        <end position="266"/>
    </location>
</feature>
<dbReference type="EMBL" id="BJWL01000007">
    <property type="protein sequence ID" value="GFY91548.1"/>
    <property type="molecule type" value="Genomic_DNA"/>
</dbReference>
<evidence type="ECO:0000256" key="1">
    <source>
        <dbReference type="SAM" id="MobiDB-lite"/>
    </source>
</evidence>
<organism evidence="4 5">
    <name type="scientific">Actinidia rufa</name>
    <dbReference type="NCBI Taxonomy" id="165716"/>
    <lineage>
        <taxon>Eukaryota</taxon>
        <taxon>Viridiplantae</taxon>
        <taxon>Streptophyta</taxon>
        <taxon>Embryophyta</taxon>
        <taxon>Tracheophyta</taxon>
        <taxon>Spermatophyta</taxon>
        <taxon>Magnoliopsida</taxon>
        <taxon>eudicotyledons</taxon>
        <taxon>Gunneridae</taxon>
        <taxon>Pentapetalae</taxon>
        <taxon>asterids</taxon>
        <taxon>Ericales</taxon>
        <taxon>Actinidiaceae</taxon>
        <taxon>Actinidia</taxon>
    </lineage>
</organism>
<evidence type="ECO:0008006" key="6">
    <source>
        <dbReference type="Google" id="ProtNLM"/>
    </source>
</evidence>
<dbReference type="SUPFAM" id="SSF54001">
    <property type="entry name" value="Cysteine proteinases"/>
    <property type="match status" value="1"/>
</dbReference>